<organism evidence="9 10">
    <name type="scientific">Chitiniphilus purpureus</name>
    <dbReference type="NCBI Taxonomy" id="2981137"/>
    <lineage>
        <taxon>Bacteria</taxon>
        <taxon>Pseudomonadati</taxon>
        <taxon>Pseudomonadota</taxon>
        <taxon>Betaproteobacteria</taxon>
        <taxon>Neisseriales</taxon>
        <taxon>Chitinibacteraceae</taxon>
        <taxon>Chitiniphilus</taxon>
    </lineage>
</organism>
<keyword evidence="3 6" id="KW-0028">Amino-acid biosynthesis</keyword>
<keyword evidence="4 6" id="KW-0521">NADP</keyword>
<evidence type="ECO:0000256" key="7">
    <source>
        <dbReference type="PROSITE-ProRule" id="PRU10010"/>
    </source>
</evidence>
<accession>A0ABY6DIQ6</accession>
<dbReference type="Gene3D" id="3.40.50.720">
    <property type="entry name" value="NAD(P)-binding Rossmann-like Domain"/>
    <property type="match status" value="1"/>
</dbReference>
<sequence length="314" mass="33237">MASKPTLFIDGEHGTTGLQIVERLSGREDLALLSLPVELRRSVPDREALLNSADIVILCLPDDAAKESVAAIHNPAVRVIDASTAHRVAPDWVYGFPELESGQRNRIANAKRIANPGCYATGAIALLRPLIAAALLPPTAALNILGVSGYTGGGKALIEVHEDTDPEPFAFYGLGLSHKHLPEIQQHSGLTAKPVFLPSVGHFPTGMLVAIPLHAAQLNGSAQQVADTLAQWYADERFVTVAPLNRQDTLLRGAFLRADTLSGTNQLEILPYASASGDELVLIARLDNLGKGASGAAVQNLNLLLGQDEALGLI</sequence>
<comment type="similarity">
    <text evidence="6">Belongs to the NAGSA dehydrogenase family. Type 2 subfamily.</text>
</comment>
<dbReference type="PANTHER" id="PTHR32338">
    <property type="entry name" value="N-ACETYL-GAMMA-GLUTAMYL-PHOSPHATE REDUCTASE, CHLOROPLASTIC-RELATED-RELATED"/>
    <property type="match status" value="1"/>
</dbReference>
<feature type="domain" description="Semialdehyde dehydrogenase NAD-binding" evidence="8">
    <location>
        <begin position="6"/>
        <end position="107"/>
    </location>
</feature>
<keyword evidence="10" id="KW-1185">Reference proteome</keyword>
<evidence type="ECO:0000259" key="8">
    <source>
        <dbReference type="SMART" id="SM00859"/>
    </source>
</evidence>
<dbReference type="CDD" id="cd23935">
    <property type="entry name" value="AGPR_2_C"/>
    <property type="match status" value="1"/>
</dbReference>
<evidence type="ECO:0000313" key="10">
    <source>
        <dbReference type="Proteomes" id="UP001061302"/>
    </source>
</evidence>
<evidence type="ECO:0000256" key="5">
    <source>
        <dbReference type="ARBA" id="ARBA00023002"/>
    </source>
</evidence>
<dbReference type="InterPro" id="IPR036291">
    <property type="entry name" value="NAD(P)-bd_dom_sf"/>
</dbReference>
<dbReference type="InterPro" id="IPR023013">
    <property type="entry name" value="AGPR_AS"/>
</dbReference>
<dbReference type="InterPro" id="IPR050085">
    <property type="entry name" value="AGPR"/>
</dbReference>
<keyword evidence="2 6" id="KW-0055">Arginine biosynthesis</keyword>
<comment type="catalytic activity">
    <reaction evidence="6">
        <text>N-acetyl-L-glutamate 5-semialdehyde + phosphate + NADP(+) = N-acetyl-L-glutamyl 5-phosphate + NADPH + H(+)</text>
        <dbReference type="Rhea" id="RHEA:21588"/>
        <dbReference type="ChEBI" id="CHEBI:15378"/>
        <dbReference type="ChEBI" id="CHEBI:29123"/>
        <dbReference type="ChEBI" id="CHEBI:43474"/>
        <dbReference type="ChEBI" id="CHEBI:57783"/>
        <dbReference type="ChEBI" id="CHEBI:57936"/>
        <dbReference type="ChEBI" id="CHEBI:58349"/>
        <dbReference type="EC" id="1.2.1.38"/>
    </reaction>
</comment>
<dbReference type="CDD" id="cd17896">
    <property type="entry name" value="AGPR_2_N"/>
    <property type="match status" value="1"/>
</dbReference>
<dbReference type="GO" id="GO:0003942">
    <property type="term" value="F:N-acetyl-gamma-glutamyl-phosphate reductase activity"/>
    <property type="evidence" value="ECO:0007669"/>
    <property type="project" value="UniProtKB-EC"/>
</dbReference>
<dbReference type="InterPro" id="IPR058924">
    <property type="entry name" value="AGPR_dimerisation_dom"/>
</dbReference>
<dbReference type="PANTHER" id="PTHR32338:SF10">
    <property type="entry name" value="N-ACETYL-GAMMA-GLUTAMYL-PHOSPHATE REDUCTASE, CHLOROPLASTIC-RELATED"/>
    <property type="match status" value="1"/>
</dbReference>
<dbReference type="Gene3D" id="3.30.360.10">
    <property type="entry name" value="Dihydrodipicolinate Reductase, domain 2"/>
    <property type="match status" value="1"/>
</dbReference>
<dbReference type="RefSeq" id="WP_263123529.1">
    <property type="nucleotide sequence ID" value="NZ_CP106753.1"/>
</dbReference>
<evidence type="ECO:0000256" key="3">
    <source>
        <dbReference type="ARBA" id="ARBA00022605"/>
    </source>
</evidence>
<evidence type="ECO:0000256" key="1">
    <source>
        <dbReference type="ARBA" id="ARBA00022490"/>
    </source>
</evidence>
<comment type="subcellular location">
    <subcellularLocation>
        <location evidence="6">Cytoplasm</location>
    </subcellularLocation>
</comment>
<dbReference type="NCBIfam" id="TIGR01851">
    <property type="entry name" value="argC_other"/>
    <property type="match status" value="1"/>
</dbReference>
<dbReference type="EMBL" id="CP106753">
    <property type="protein sequence ID" value="UXY14229.1"/>
    <property type="molecule type" value="Genomic_DNA"/>
</dbReference>
<dbReference type="Proteomes" id="UP001061302">
    <property type="component" value="Chromosome"/>
</dbReference>
<comment type="pathway">
    <text evidence="6">Amino-acid biosynthesis; L-arginine biosynthesis; N(2)-acetyl-L-ornithine from L-glutamate: step 3/4.</text>
</comment>
<proteinExistence type="inferred from homology"/>
<feature type="active site" evidence="6 7">
    <location>
        <position position="118"/>
    </location>
</feature>
<dbReference type="InterPro" id="IPR010136">
    <property type="entry name" value="AGPR_type-2"/>
</dbReference>
<reference evidence="9" key="1">
    <citation type="submission" date="2022-10" db="EMBL/GenBank/DDBJ databases">
        <title>Chitiniphilus purpureus sp. nov., a novel chitin-degrading bacterium isolated from crawfish pond sediment.</title>
        <authorList>
            <person name="Li K."/>
        </authorList>
    </citation>
    <scope>NUCLEOTIDE SEQUENCE</scope>
    <source>
        <strain evidence="9">CD1</strain>
    </source>
</reference>
<dbReference type="HAMAP" id="MF_01110">
    <property type="entry name" value="ArgC_type2"/>
    <property type="match status" value="1"/>
</dbReference>
<name>A0ABY6DIQ6_9NEIS</name>
<comment type="function">
    <text evidence="6">Catalyzes the NADPH-dependent reduction of N-acetyl-5-glutamyl phosphate to yield N-acetyl-L-glutamate 5-semialdehyde.</text>
</comment>
<dbReference type="InterPro" id="IPR000534">
    <property type="entry name" value="Semialdehyde_DH_NAD-bd"/>
</dbReference>
<dbReference type="SMART" id="SM00859">
    <property type="entry name" value="Semialdhyde_dh"/>
    <property type="match status" value="1"/>
</dbReference>
<dbReference type="SUPFAM" id="SSF51735">
    <property type="entry name" value="NAD(P)-binding Rossmann-fold domains"/>
    <property type="match status" value="1"/>
</dbReference>
<protein>
    <recommendedName>
        <fullName evidence="6">N-acetyl-gamma-glutamyl-phosphate reductase</fullName>
        <shortName evidence="6">AGPR</shortName>
        <ecNumber evidence="6">1.2.1.38</ecNumber>
    </recommendedName>
    <alternativeName>
        <fullName evidence="6">N-acetyl-glutamate semialdehyde dehydrogenase</fullName>
        <shortName evidence="6">NAGSA dehydrogenase</shortName>
    </alternativeName>
</protein>
<dbReference type="PROSITE" id="PS01224">
    <property type="entry name" value="ARGC"/>
    <property type="match status" value="1"/>
</dbReference>
<dbReference type="EC" id="1.2.1.38" evidence="6"/>
<evidence type="ECO:0000256" key="2">
    <source>
        <dbReference type="ARBA" id="ARBA00022571"/>
    </source>
</evidence>
<gene>
    <name evidence="6 9" type="primary">argC</name>
    <name evidence="9" type="ORF">N8I74_13000</name>
</gene>
<keyword evidence="1 6" id="KW-0963">Cytoplasm</keyword>
<keyword evidence="5 6" id="KW-0560">Oxidoreductase</keyword>
<evidence type="ECO:0000256" key="4">
    <source>
        <dbReference type="ARBA" id="ARBA00022857"/>
    </source>
</evidence>
<dbReference type="Pfam" id="PF22698">
    <property type="entry name" value="Semialdhyde_dhC_1"/>
    <property type="match status" value="1"/>
</dbReference>
<dbReference type="SUPFAM" id="SSF55347">
    <property type="entry name" value="Glyceraldehyde-3-phosphate dehydrogenase-like, C-terminal domain"/>
    <property type="match status" value="1"/>
</dbReference>
<dbReference type="Pfam" id="PF01118">
    <property type="entry name" value="Semialdhyde_dh"/>
    <property type="match status" value="1"/>
</dbReference>
<evidence type="ECO:0000313" key="9">
    <source>
        <dbReference type="EMBL" id="UXY14229.1"/>
    </source>
</evidence>
<evidence type="ECO:0000256" key="6">
    <source>
        <dbReference type="HAMAP-Rule" id="MF_01110"/>
    </source>
</evidence>